<organism evidence="2 3">
    <name type="scientific">Actimicrobium antarcticum</name>
    <dbReference type="NCBI Taxonomy" id="1051899"/>
    <lineage>
        <taxon>Bacteria</taxon>
        <taxon>Pseudomonadati</taxon>
        <taxon>Pseudomonadota</taxon>
        <taxon>Betaproteobacteria</taxon>
        <taxon>Burkholderiales</taxon>
        <taxon>Oxalobacteraceae</taxon>
        <taxon>Actimicrobium</taxon>
    </lineage>
</organism>
<accession>A0ABP7TIM9</accession>
<proteinExistence type="predicted"/>
<evidence type="ECO:0000313" key="3">
    <source>
        <dbReference type="Proteomes" id="UP001501353"/>
    </source>
</evidence>
<dbReference type="Proteomes" id="UP001501353">
    <property type="component" value="Unassembled WGS sequence"/>
</dbReference>
<keyword evidence="3" id="KW-1185">Reference proteome</keyword>
<sequence length="186" mass="18712">MNHLPDNPGQNQENKPDDEVNNRASTSTAVKADKSSSRIKGFLSGFGSAAQLSAQKALSNIQEVTTSAADHALSTGRSVGNTIGEVMLSTGQMIKAGGVIIGDLNGDGKVDEEDFKIAAAKIKDIASATATEVGILGKEALHSDIVKDAAAGAIVGGAIASVIPFVGTITGATVGAVAGVVKSIRK</sequence>
<evidence type="ECO:0008006" key="4">
    <source>
        <dbReference type="Google" id="ProtNLM"/>
    </source>
</evidence>
<comment type="caution">
    <text evidence="2">The sequence shown here is derived from an EMBL/GenBank/DDBJ whole genome shotgun (WGS) entry which is preliminary data.</text>
</comment>
<gene>
    <name evidence="2" type="ORF">GCM10022212_26110</name>
</gene>
<dbReference type="EMBL" id="BAAAZE010000010">
    <property type="protein sequence ID" value="GAA4026874.1"/>
    <property type="molecule type" value="Genomic_DNA"/>
</dbReference>
<reference evidence="3" key="1">
    <citation type="journal article" date="2019" name="Int. J. Syst. Evol. Microbiol.">
        <title>The Global Catalogue of Microorganisms (GCM) 10K type strain sequencing project: providing services to taxonomists for standard genome sequencing and annotation.</title>
        <authorList>
            <consortium name="The Broad Institute Genomics Platform"/>
            <consortium name="The Broad Institute Genome Sequencing Center for Infectious Disease"/>
            <person name="Wu L."/>
            <person name="Ma J."/>
        </authorList>
    </citation>
    <scope>NUCLEOTIDE SEQUENCE [LARGE SCALE GENOMIC DNA]</scope>
    <source>
        <strain evidence="3">JCM 16673</strain>
    </source>
</reference>
<dbReference type="InterPro" id="IPR018247">
    <property type="entry name" value="EF_Hand_1_Ca_BS"/>
</dbReference>
<dbReference type="PROSITE" id="PS00018">
    <property type="entry name" value="EF_HAND_1"/>
    <property type="match status" value="1"/>
</dbReference>
<name>A0ABP7TIM9_9BURK</name>
<protein>
    <recommendedName>
        <fullName evidence="4">EF-hand domain-containing protein</fullName>
    </recommendedName>
</protein>
<feature type="region of interest" description="Disordered" evidence="1">
    <location>
        <begin position="1"/>
        <end position="36"/>
    </location>
</feature>
<evidence type="ECO:0000256" key="1">
    <source>
        <dbReference type="SAM" id="MobiDB-lite"/>
    </source>
</evidence>
<dbReference type="RefSeq" id="WP_344763796.1">
    <property type="nucleotide sequence ID" value="NZ_BAAAZE010000010.1"/>
</dbReference>
<evidence type="ECO:0000313" key="2">
    <source>
        <dbReference type="EMBL" id="GAA4026874.1"/>
    </source>
</evidence>